<feature type="non-terminal residue" evidence="2">
    <location>
        <position position="87"/>
    </location>
</feature>
<dbReference type="EMBL" id="KQ252856">
    <property type="protein sequence ID" value="KNC69903.1"/>
    <property type="molecule type" value="Genomic_DNA"/>
</dbReference>
<sequence length="87" mass="9681">IDDLKEENGTLEKKLLHLANTRDAENGADSDANDAQAALISSLQEDNDRLGVEVKEARVFVKERKARESETTEKVGELEGEIKELKD</sequence>
<evidence type="ECO:0000256" key="1">
    <source>
        <dbReference type="SAM" id="MobiDB-lite"/>
    </source>
</evidence>
<evidence type="ECO:0000313" key="3">
    <source>
        <dbReference type="Proteomes" id="UP000054560"/>
    </source>
</evidence>
<keyword evidence="3" id="KW-1185">Reference proteome</keyword>
<feature type="non-terminal residue" evidence="2">
    <location>
        <position position="1"/>
    </location>
</feature>
<evidence type="ECO:0000313" key="2">
    <source>
        <dbReference type="EMBL" id="KNC69903.1"/>
    </source>
</evidence>
<dbReference type="Proteomes" id="UP000054560">
    <property type="component" value="Unassembled WGS sequence"/>
</dbReference>
<name>A0A0L0F188_9EUKA</name>
<dbReference type="AlphaFoldDB" id="A0A0L0F188"/>
<proteinExistence type="predicted"/>
<feature type="region of interest" description="Disordered" evidence="1">
    <location>
        <begin position="67"/>
        <end position="87"/>
    </location>
</feature>
<organism evidence="2 3">
    <name type="scientific">Sphaeroforma arctica JP610</name>
    <dbReference type="NCBI Taxonomy" id="667725"/>
    <lineage>
        <taxon>Eukaryota</taxon>
        <taxon>Ichthyosporea</taxon>
        <taxon>Ichthyophonida</taxon>
        <taxon>Sphaeroforma</taxon>
    </lineage>
</organism>
<accession>A0A0L0F188</accession>
<gene>
    <name evidence="2" type="ORF">SARC_17578</name>
</gene>
<dbReference type="RefSeq" id="XP_014143805.1">
    <property type="nucleotide sequence ID" value="XM_014288330.1"/>
</dbReference>
<reference evidence="2 3" key="1">
    <citation type="submission" date="2011-02" db="EMBL/GenBank/DDBJ databases">
        <title>The Genome Sequence of Sphaeroforma arctica JP610.</title>
        <authorList>
            <consortium name="The Broad Institute Genome Sequencing Platform"/>
            <person name="Russ C."/>
            <person name="Cuomo C."/>
            <person name="Young S.K."/>
            <person name="Zeng Q."/>
            <person name="Gargeya S."/>
            <person name="Alvarado L."/>
            <person name="Berlin A."/>
            <person name="Chapman S.B."/>
            <person name="Chen Z."/>
            <person name="Freedman E."/>
            <person name="Gellesch M."/>
            <person name="Goldberg J."/>
            <person name="Griggs A."/>
            <person name="Gujja S."/>
            <person name="Heilman E."/>
            <person name="Heiman D."/>
            <person name="Howarth C."/>
            <person name="Mehta T."/>
            <person name="Neiman D."/>
            <person name="Pearson M."/>
            <person name="Roberts A."/>
            <person name="Saif S."/>
            <person name="Shea T."/>
            <person name="Shenoy N."/>
            <person name="Sisk P."/>
            <person name="Stolte C."/>
            <person name="Sykes S."/>
            <person name="White J."/>
            <person name="Yandava C."/>
            <person name="Burger G."/>
            <person name="Gray M.W."/>
            <person name="Holland P.W.H."/>
            <person name="King N."/>
            <person name="Lang F.B.F."/>
            <person name="Roger A.J."/>
            <person name="Ruiz-Trillo I."/>
            <person name="Haas B."/>
            <person name="Nusbaum C."/>
            <person name="Birren B."/>
        </authorList>
    </citation>
    <scope>NUCLEOTIDE SEQUENCE [LARGE SCALE GENOMIC DNA]</scope>
    <source>
        <strain evidence="2 3">JP610</strain>
    </source>
</reference>
<protein>
    <submittedName>
        <fullName evidence="2">Uncharacterized protein</fullName>
    </submittedName>
</protein>
<dbReference type="GeneID" id="25918082"/>